<dbReference type="PANTHER" id="PTHR31849">
    <property type="entry name" value="CYSTEINE-RICH PDF MOTIF DOMAIN-CONTAINING PROTEIN 1"/>
    <property type="match status" value="1"/>
</dbReference>
<feature type="region of interest" description="Disordered" evidence="3">
    <location>
        <begin position="1"/>
        <end position="31"/>
    </location>
</feature>
<dbReference type="AlphaFoldDB" id="A0A0D2VYM5"/>
<protein>
    <recommendedName>
        <fullName evidence="2">Cysteine-rich DPF motif domain-containing protein 1</fullName>
    </recommendedName>
</protein>
<name>A0A0D2VYM5_CAPO3</name>
<dbReference type="eggNOG" id="KOG4543">
    <property type="taxonomic scope" value="Eukaryota"/>
</dbReference>
<dbReference type="Proteomes" id="UP000008743">
    <property type="component" value="Unassembled WGS sequence"/>
</dbReference>
<keyword evidence="6" id="KW-1185">Reference proteome</keyword>
<feature type="domain" description="Cysteine-rich DPF motif" evidence="4">
    <location>
        <begin position="39"/>
        <end position="141"/>
    </location>
</feature>
<dbReference type="InterPro" id="IPR042426">
    <property type="entry name" value="CDPF1"/>
</dbReference>
<dbReference type="InterPro" id="IPR018785">
    <property type="entry name" value="CDPF1_dom"/>
</dbReference>
<evidence type="ECO:0000259" key="4">
    <source>
        <dbReference type="Pfam" id="PF10170"/>
    </source>
</evidence>
<dbReference type="InParanoid" id="A0A0D2VYM5"/>
<accession>A0A0D2VYM5</accession>
<feature type="compositionally biased region" description="Low complexity" evidence="3">
    <location>
        <begin position="8"/>
        <end position="31"/>
    </location>
</feature>
<dbReference type="EMBL" id="KE346372">
    <property type="protein sequence ID" value="KJE96837.1"/>
    <property type="molecule type" value="Genomic_DNA"/>
</dbReference>
<evidence type="ECO:0000256" key="1">
    <source>
        <dbReference type="ARBA" id="ARBA00007917"/>
    </source>
</evidence>
<dbReference type="RefSeq" id="XP_004343823.2">
    <property type="nucleotide sequence ID" value="XM_004343773.2"/>
</dbReference>
<evidence type="ECO:0000256" key="3">
    <source>
        <dbReference type="SAM" id="MobiDB-lite"/>
    </source>
</evidence>
<gene>
    <name evidence="5" type="ORF">CAOG_007099</name>
</gene>
<evidence type="ECO:0000256" key="2">
    <source>
        <dbReference type="ARBA" id="ARBA00014801"/>
    </source>
</evidence>
<comment type="similarity">
    <text evidence="1">Belongs to the CDPF1 family.</text>
</comment>
<evidence type="ECO:0000313" key="6">
    <source>
        <dbReference type="Proteomes" id="UP000008743"/>
    </source>
</evidence>
<dbReference type="PANTHER" id="PTHR31849:SF1">
    <property type="entry name" value="CYSTEINE-RICH DPF MOTIF DOMAIN-CONTAINING PROTEIN 1"/>
    <property type="match status" value="1"/>
</dbReference>
<organism evidence="5 6">
    <name type="scientific">Capsaspora owczarzaki (strain ATCC 30864)</name>
    <dbReference type="NCBI Taxonomy" id="595528"/>
    <lineage>
        <taxon>Eukaryota</taxon>
        <taxon>Filasterea</taxon>
        <taxon>Capsaspora</taxon>
    </lineage>
</organism>
<dbReference type="PhylomeDB" id="A0A0D2VYM5"/>
<proteinExistence type="inferred from homology"/>
<reference evidence="6" key="1">
    <citation type="submission" date="2011-02" db="EMBL/GenBank/DDBJ databases">
        <title>The Genome Sequence of Capsaspora owczarzaki ATCC 30864.</title>
        <authorList>
            <person name="Russ C."/>
            <person name="Cuomo C."/>
            <person name="Burger G."/>
            <person name="Gray M.W."/>
            <person name="Holland P.W.H."/>
            <person name="King N."/>
            <person name="Lang F.B.F."/>
            <person name="Roger A.J."/>
            <person name="Ruiz-Trillo I."/>
            <person name="Young S.K."/>
            <person name="Zeng Q."/>
            <person name="Gargeya S."/>
            <person name="Alvarado L."/>
            <person name="Berlin A."/>
            <person name="Chapman S.B."/>
            <person name="Chen Z."/>
            <person name="Freedman E."/>
            <person name="Gellesch M."/>
            <person name="Goldberg J."/>
            <person name="Griggs A."/>
            <person name="Gujja S."/>
            <person name="Heilman E."/>
            <person name="Heiman D."/>
            <person name="Howarth C."/>
            <person name="Mehta T."/>
            <person name="Neiman D."/>
            <person name="Pearson M."/>
            <person name="Roberts A."/>
            <person name="Saif S."/>
            <person name="Shea T."/>
            <person name="Shenoy N."/>
            <person name="Sisk P."/>
            <person name="Stolte C."/>
            <person name="Sykes S."/>
            <person name="White J."/>
            <person name="Yandava C."/>
            <person name="Haas B."/>
            <person name="Nusbaum C."/>
            <person name="Birren B."/>
        </authorList>
    </citation>
    <scope>NUCLEOTIDE SEQUENCE</scope>
    <source>
        <strain evidence="6">ATCC 30864</strain>
    </source>
</reference>
<evidence type="ECO:0000313" key="5">
    <source>
        <dbReference type="EMBL" id="KJE96837.1"/>
    </source>
</evidence>
<dbReference type="Pfam" id="PF10170">
    <property type="entry name" value="C6_DPF"/>
    <property type="match status" value="1"/>
</dbReference>
<sequence length="162" mass="17486">MMAGQSDASSSASAAPPSSSTLEQQPQQQQQRGERLSTQCSLCAHPVPYDYTGKTPPFAPRVVFLEDVFAIRDPFAVAAQTASLAAASLPKRCLAMGARCAECNRIVCMQATCSLFYQKRFCALCAKQWANCFPSQLKPDLERLREGHGSSSSTSTRSQAAE</sequence>
<dbReference type="OrthoDB" id="191995at2759"/>